<keyword evidence="2" id="KW-0812">Transmembrane</keyword>
<comment type="caution">
    <text evidence="3">The sequence shown here is derived from an EMBL/GenBank/DDBJ whole genome shotgun (WGS) entry which is preliminary data.</text>
</comment>
<keyword evidence="4" id="KW-1185">Reference proteome</keyword>
<feature type="region of interest" description="Disordered" evidence="1">
    <location>
        <begin position="1"/>
        <end position="21"/>
    </location>
</feature>
<feature type="compositionally biased region" description="Low complexity" evidence="1">
    <location>
        <begin position="145"/>
        <end position="154"/>
    </location>
</feature>
<feature type="region of interest" description="Disordered" evidence="1">
    <location>
        <begin position="100"/>
        <end position="232"/>
    </location>
</feature>
<evidence type="ECO:0000256" key="1">
    <source>
        <dbReference type="SAM" id="MobiDB-lite"/>
    </source>
</evidence>
<reference evidence="3 4" key="1">
    <citation type="submission" date="2018-11" db="EMBL/GenBank/DDBJ databases">
        <title>Genome assembly of Steccherinum ochraceum LE-BIN_3174, the white-rot fungus of the Steccherinaceae family (The Residual Polyporoid clade, Polyporales, Basidiomycota).</title>
        <authorList>
            <person name="Fedorova T.V."/>
            <person name="Glazunova O.A."/>
            <person name="Landesman E.O."/>
            <person name="Moiseenko K.V."/>
            <person name="Psurtseva N.V."/>
            <person name="Savinova O.S."/>
            <person name="Shakhova N.V."/>
            <person name="Tyazhelova T.V."/>
            <person name="Vasina D.V."/>
        </authorList>
    </citation>
    <scope>NUCLEOTIDE SEQUENCE [LARGE SCALE GENOMIC DNA]</scope>
    <source>
        <strain evidence="3 4">LE-BIN_3174</strain>
    </source>
</reference>
<dbReference type="Proteomes" id="UP000292702">
    <property type="component" value="Unassembled WGS sequence"/>
</dbReference>
<feature type="compositionally biased region" description="Low complexity" evidence="1">
    <location>
        <begin position="162"/>
        <end position="173"/>
    </location>
</feature>
<proteinExistence type="predicted"/>
<evidence type="ECO:0000313" key="3">
    <source>
        <dbReference type="EMBL" id="TCD64616.1"/>
    </source>
</evidence>
<keyword evidence="2" id="KW-0472">Membrane</keyword>
<dbReference type="AlphaFoldDB" id="A0A4R0RCB4"/>
<protein>
    <submittedName>
        <fullName evidence="3">Uncharacterized protein</fullName>
    </submittedName>
</protein>
<dbReference type="EMBL" id="RWJN01000225">
    <property type="protein sequence ID" value="TCD64616.1"/>
    <property type="molecule type" value="Genomic_DNA"/>
</dbReference>
<name>A0A4R0RCB4_9APHY</name>
<feature type="compositionally biased region" description="Basic residues" evidence="1">
    <location>
        <begin position="130"/>
        <end position="142"/>
    </location>
</feature>
<evidence type="ECO:0000313" key="4">
    <source>
        <dbReference type="Proteomes" id="UP000292702"/>
    </source>
</evidence>
<keyword evidence="2" id="KW-1133">Transmembrane helix</keyword>
<organism evidence="3 4">
    <name type="scientific">Steccherinum ochraceum</name>
    <dbReference type="NCBI Taxonomy" id="92696"/>
    <lineage>
        <taxon>Eukaryota</taxon>
        <taxon>Fungi</taxon>
        <taxon>Dikarya</taxon>
        <taxon>Basidiomycota</taxon>
        <taxon>Agaricomycotina</taxon>
        <taxon>Agaricomycetes</taxon>
        <taxon>Polyporales</taxon>
        <taxon>Steccherinaceae</taxon>
        <taxon>Steccherinum</taxon>
    </lineage>
</organism>
<feature type="transmembrane region" description="Helical" evidence="2">
    <location>
        <begin position="47"/>
        <end position="67"/>
    </location>
</feature>
<gene>
    <name evidence="3" type="ORF">EIP91_003850</name>
</gene>
<feature type="compositionally biased region" description="Basic and acidic residues" evidence="1">
    <location>
        <begin position="100"/>
        <end position="114"/>
    </location>
</feature>
<sequence>MVVPSDISNSRTGVVSTAPAQDESALDEFRHSSTVKSFLKLYSIMRFTAGIFAAAALVAVATTPVLAAPLHVPAPSVHHARDDFSSLTVRDVAETLNELEKRLPKKKASDEPRPARTPAEQAAYEYKLTRTARNKTAAKKKKSDAAAAAAMGTAPTPPPPSAAAAPPGSASASHPDTSNPAHSNPPNPGSQPGSASTNAAPGDDFTHFRNYATPDQPTIDPSQLFGPGPPGH</sequence>
<evidence type="ECO:0000256" key="2">
    <source>
        <dbReference type="SAM" id="Phobius"/>
    </source>
</evidence>
<accession>A0A4R0RCB4</accession>
<feature type="compositionally biased region" description="Polar residues" evidence="1">
    <location>
        <begin position="1"/>
        <end position="19"/>
    </location>
</feature>